<accession>A0A1S2M6M1</accession>
<protein>
    <submittedName>
        <fullName evidence="1">Uncharacterized protein</fullName>
    </submittedName>
</protein>
<organism evidence="1 2">
    <name type="scientific">Anaerobacillus alkalidiazotrophicus</name>
    <dbReference type="NCBI Taxonomy" id="472963"/>
    <lineage>
        <taxon>Bacteria</taxon>
        <taxon>Bacillati</taxon>
        <taxon>Bacillota</taxon>
        <taxon>Bacilli</taxon>
        <taxon>Bacillales</taxon>
        <taxon>Bacillaceae</taxon>
        <taxon>Anaerobacillus</taxon>
    </lineage>
</organism>
<sequence>MLMDCWSKQRKRVWKCTVGGIKKDVKKLDLAGIVLVASDFINIWRTRHGIEDKRTIETK</sequence>
<comment type="caution">
    <text evidence="1">The sequence shown here is derived from an EMBL/GenBank/DDBJ whole genome shotgun (WGS) entry which is preliminary data.</text>
</comment>
<reference evidence="1 2" key="1">
    <citation type="submission" date="2016-10" db="EMBL/GenBank/DDBJ databases">
        <title>Draft genome sequences of four alkaliphilic bacteria belonging to the Anaerobacillus genus.</title>
        <authorList>
            <person name="Bassil N.M."/>
            <person name="Lloyd J.R."/>
        </authorList>
    </citation>
    <scope>NUCLEOTIDE SEQUENCE [LARGE SCALE GENOMIC DNA]</scope>
    <source>
        <strain evidence="1 2">DSM 22531</strain>
    </source>
</reference>
<evidence type="ECO:0000313" key="2">
    <source>
        <dbReference type="Proteomes" id="UP000180057"/>
    </source>
</evidence>
<gene>
    <name evidence="1" type="ORF">BKP45_10240</name>
</gene>
<proteinExistence type="predicted"/>
<dbReference type="Proteomes" id="UP000180057">
    <property type="component" value="Unassembled WGS sequence"/>
</dbReference>
<dbReference type="EMBL" id="MLQS01000015">
    <property type="protein sequence ID" value="OIJ20153.1"/>
    <property type="molecule type" value="Genomic_DNA"/>
</dbReference>
<dbReference type="AlphaFoldDB" id="A0A1S2M6M1"/>
<evidence type="ECO:0000313" key="1">
    <source>
        <dbReference type="EMBL" id="OIJ20153.1"/>
    </source>
</evidence>
<keyword evidence="2" id="KW-1185">Reference proteome</keyword>
<name>A0A1S2M6M1_9BACI</name>